<evidence type="ECO:0008006" key="4">
    <source>
        <dbReference type="Google" id="ProtNLM"/>
    </source>
</evidence>
<accession>A0A497XAT1</accession>
<feature type="signal peptide" evidence="1">
    <location>
        <begin position="1"/>
        <end position="30"/>
    </location>
</feature>
<sequence>MDMKKNSIFQCATCALLSATALLAPLGASAQSSKSGADDWKFRASIYAWLPSLEVKSNFSVPPAIVNAGLTTGGNAEVDGGDILKAMESVFMGTFEARKGRWGGFTDLITLNLGQTKTGSKHFTIGGRLLPTVPGDAALTADFSLKGAVWTLAGQYAAIDEPGHNLNIVAGARYLTLDQKLNWSFSGNVGPIALPLRTGTMTSDGSVTDFVVGVRGQAKLGDGRWFVPYYLDVGTGQSNSTYQGLIGLGYAFDWGEITAAYRVLDYNLPDSKFVSDLRFNGGMIGLGFRW</sequence>
<comment type="caution">
    <text evidence="2">The sequence shown here is derived from an EMBL/GenBank/DDBJ whole genome shotgun (WGS) entry which is preliminary data.</text>
</comment>
<keyword evidence="1" id="KW-0732">Signal</keyword>
<keyword evidence="3" id="KW-1185">Reference proteome</keyword>
<name>A0A497XAT1_9PROT</name>
<dbReference type="Proteomes" id="UP000268908">
    <property type="component" value="Unassembled WGS sequence"/>
</dbReference>
<protein>
    <recommendedName>
        <fullName evidence="4">Outer membrane protein beta-barrel domain-containing protein</fullName>
    </recommendedName>
</protein>
<feature type="chain" id="PRO_5019822837" description="Outer membrane protein beta-barrel domain-containing protein" evidence="1">
    <location>
        <begin position="31"/>
        <end position="290"/>
    </location>
</feature>
<organism evidence="2 3">
    <name type="scientific">Sulfurisoma sediminicola</name>
    <dbReference type="NCBI Taxonomy" id="1381557"/>
    <lineage>
        <taxon>Bacteria</taxon>
        <taxon>Pseudomonadati</taxon>
        <taxon>Pseudomonadota</taxon>
        <taxon>Betaproteobacteria</taxon>
        <taxon>Nitrosomonadales</taxon>
        <taxon>Sterolibacteriaceae</taxon>
        <taxon>Sulfurisoma</taxon>
    </lineage>
</organism>
<dbReference type="AlphaFoldDB" id="A0A497XAT1"/>
<evidence type="ECO:0000313" key="2">
    <source>
        <dbReference type="EMBL" id="RLJ63493.1"/>
    </source>
</evidence>
<evidence type="ECO:0000256" key="1">
    <source>
        <dbReference type="SAM" id="SignalP"/>
    </source>
</evidence>
<evidence type="ECO:0000313" key="3">
    <source>
        <dbReference type="Proteomes" id="UP000268908"/>
    </source>
</evidence>
<proteinExistence type="predicted"/>
<dbReference type="EMBL" id="RCCI01000006">
    <property type="protein sequence ID" value="RLJ63493.1"/>
    <property type="molecule type" value="Genomic_DNA"/>
</dbReference>
<reference evidence="2 3" key="1">
    <citation type="submission" date="2018-10" db="EMBL/GenBank/DDBJ databases">
        <title>Genomic Encyclopedia of Type Strains, Phase IV (KMG-IV): sequencing the most valuable type-strain genomes for metagenomic binning, comparative biology and taxonomic classification.</title>
        <authorList>
            <person name="Goeker M."/>
        </authorList>
    </citation>
    <scope>NUCLEOTIDE SEQUENCE [LARGE SCALE GENOMIC DNA]</scope>
    <source>
        <strain evidence="2 3">DSM 26916</strain>
    </source>
</reference>
<gene>
    <name evidence="2" type="ORF">DFR35_2116</name>
</gene>